<comment type="similarity">
    <text evidence="1">Belongs to the CBF/MAK21 family.</text>
</comment>
<evidence type="ECO:0000256" key="2">
    <source>
        <dbReference type="SAM" id="MobiDB-lite"/>
    </source>
</evidence>
<feature type="region of interest" description="Disordered" evidence="2">
    <location>
        <begin position="1"/>
        <end position="80"/>
    </location>
</feature>
<feature type="compositionally biased region" description="Basic residues" evidence="2">
    <location>
        <begin position="928"/>
        <end position="951"/>
    </location>
</feature>
<dbReference type="InterPro" id="IPR040155">
    <property type="entry name" value="CEBPZ/Mak21-like"/>
</dbReference>
<dbReference type="AlphaFoldDB" id="D3AVN8"/>
<name>D3AVN8_HETP5</name>
<feature type="compositionally biased region" description="Basic and acidic residues" evidence="2">
    <location>
        <begin position="14"/>
        <end position="24"/>
    </location>
</feature>
<dbReference type="EMBL" id="ADBJ01000002">
    <property type="protein sequence ID" value="EFA86361.1"/>
    <property type="molecule type" value="Genomic_DNA"/>
</dbReference>
<gene>
    <name evidence="4" type="ORF">PPL_00153</name>
</gene>
<evidence type="ECO:0000313" key="5">
    <source>
        <dbReference type="Proteomes" id="UP000001396"/>
    </source>
</evidence>
<feature type="compositionally biased region" description="Low complexity" evidence="2">
    <location>
        <begin position="1"/>
        <end position="13"/>
    </location>
</feature>
<dbReference type="GeneID" id="31355687"/>
<evidence type="ECO:0000313" key="4">
    <source>
        <dbReference type="EMBL" id="EFA86361.1"/>
    </source>
</evidence>
<dbReference type="InterPro" id="IPR016024">
    <property type="entry name" value="ARM-type_fold"/>
</dbReference>
<reference evidence="4 5" key="1">
    <citation type="journal article" date="2011" name="Genome Res.">
        <title>Phylogeny-wide analysis of social amoeba genomes highlights ancient origins for complex intercellular communication.</title>
        <authorList>
            <person name="Heidel A.J."/>
            <person name="Lawal H.M."/>
            <person name="Felder M."/>
            <person name="Schilde C."/>
            <person name="Helps N.R."/>
            <person name="Tunggal B."/>
            <person name="Rivero F."/>
            <person name="John U."/>
            <person name="Schleicher M."/>
            <person name="Eichinger L."/>
            <person name="Platzer M."/>
            <person name="Noegel A.A."/>
            <person name="Schaap P."/>
            <person name="Gloeckner G."/>
        </authorList>
    </citation>
    <scope>NUCLEOTIDE SEQUENCE [LARGE SCALE GENOMIC DNA]</scope>
    <source>
        <strain evidence="5">ATCC 26659 / Pp 5 / PN500</strain>
    </source>
</reference>
<feature type="region of interest" description="Disordered" evidence="2">
    <location>
        <begin position="551"/>
        <end position="598"/>
    </location>
</feature>
<feature type="compositionally biased region" description="Low complexity" evidence="2">
    <location>
        <begin position="42"/>
        <end position="78"/>
    </location>
</feature>
<dbReference type="GO" id="GO:0005634">
    <property type="term" value="C:nucleus"/>
    <property type="evidence" value="ECO:0007669"/>
    <property type="project" value="TreeGrafter"/>
</dbReference>
<dbReference type="Pfam" id="PF03914">
    <property type="entry name" value="CBF"/>
    <property type="match status" value="1"/>
</dbReference>
<dbReference type="PANTHER" id="PTHR12048">
    <property type="entry name" value="CCAAT-BINDING FACTOR-RELATED"/>
    <property type="match status" value="1"/>
</dbReference>
<feature type="domain" description="CCAAT-binding factor" evidence="3">
    <location>
        <begin position="441"/>
        <end position="640"/>
    </location>
</feature>
<dbReference type="STRING" id="670386.D3AVN8"/>
<dbReference type="SUPFAM" id="SSF48371">
    <property type="entry name" value="ARM repeat"/>
    <property type="match status" value="1"/>
</dbReference>
<feature type="region of interest" description="Disordered" evidence="2">
    <location>
        <begin position="754"/>
        <end position="951"/>
    </location>
</feature>
<dbReference type="OMA" id="EIWCNDE"/>
<keyword evidence="5" id="KW-1185">Reference proteome</keyword>
<dbReference type="RefSeq" id="XP_020438466.1">
    <property type="nucleotide sequence ID" value="XM_020571192.1"/>
</dbReference>
<dbReference type="PANTHER" id="PTHR12048:SF0">
    <property type="entry name" value="CCAAT_ENHANCER-BINDING PROTEIN ZETA"/>
    <property type="match status" value="1"/>
</dbReference>
<evidence type="ECO:0000256" key="1">
    <source>
        <dbReference type="ARBA" id="ARBA00007797"/>
    </source>
</evidence>
<organism evidence="4 5">
    <name type="scientific">Heterostelium pallidum (strain ATCC 26659 / Pp 5 / PN500)</name>
    <name type="common">Cellular slime mold</name>
    <name type="synonym">Polysphondylium pallidum</name>
    <dbReference type="NCBI Taxonomy" id="670386"/>
    <lineage>
        <taxon>Eukaryota</taxon>
        <taxon>Amoebozoa</taxon>
        <taxon>Evosea</taxon>
        <taxon>Eumycetozoa</taxon>
        <taxon>Dictyostelia</taxon>
        <taxon>Acytosteliales</taxon>
        <taxon>Acytosteliaceae</taxon>
        <taxon>Heterostelium</taxon>
    </lineage>
</organism>
<sequence>MAGNQKNNNNNDKQGYDRRQEQKQKTGVASKIGWFGGDKKPTTTTTTTTNNNNNNNKNNNNSNKRDNNNNFNKKNQYNKNEKIVVKKEKQEEKVVKKENVTLDSTVKIEKIPDVPVIQPIINTTNDELKQIYTRAATLYTERCKSYLDEFRKRANRDDQWREKLQHTGTATDRTSSISLLVRQAPMFRLASLDILLQLVQKKSQRERELSLTTLKDLFLSTLLPNNKLKRFIDRQPFDKDVKDDDLVQWFFEDLLKSRYTLFIQILEKLSRDSVTLVRQKTIRILHGLLMKKPEQEDVLLTLLVNKLGDNDRKNASIVPELLEEIIYVHPGMKPVVIREVEQFLYRSNISHLSQFNAMRFYLAIPLDDIKDKEVSSKLISIYLAFFNVLVTKRQVNSTIITLILRGIRKAMEVSKIPISNFEDQLDSIFMISHHASLNKAIMTLALIYEMKKTNQNITDRYYRALYELLARKEFIGQFDQTPLINLIFKSIKNDTNLTRSKAMIKRALQYASIQKTSFIVGVLLMISTLIQQVPKLGDIISTPEAELNSTVKVNKSQDNNNNNNTKKSEKKKNKKEEKTTTTEESETTTAATTEEKENVENKIEYDAIKRDPQFSHADTTCLWELMVFKDHFNPSVQIFADTLLNKQPIQFKGNPSLTFTLPAFLEKFVVSNPSNKIRSTGELRITDASKNVINQFQDSLDKYLEEYYSETSKVKMPGQNTHRSGFAVDDDELDLALAGGMMPGEKDEMAQFEGMQDDDDDDDDLDGEYSYSDLEEDDFNEDEDTFAGATKKKQKKAGSSFEDDEDAIDGEDDGEVVDDDDEDFGEDGLIQPDFGEEDEDEEVDDEALDGEDDELVQPDFGDEDDLDEEDDGELPDLGEDDLLDADFDEMDGKKKKKSSSSFMDADEFEKMLEEFKPSDVGKWDNRNSKKKGAANKQAPKGKKSQDKKRKR</sequence>
<proteinExistence type="inferred from homology"/>
<comment type="caution">
    <text evidence="4">The sequence shown here is derived from an EMBL/GenBank/DDBJ whole genome shotgun (WGS) entry which is preliminary data.</text>
</comment>
<feature type="compositionally biased region" description="Acidic residues" evidence="2">
    <location>
        <begin position="755"/>
        <end position="785"/>
    </location>
</feature>
<accession>D3AVN8</accession>
<dbReference type="InterPro" id="IPR005612">
    <property type="entry name" value="CCAAT-binding_factor"/>
</dbReference>
<feature type="compositionally biased region" description="Acidic residues" evidence="2">
    <location>
        <begin position="801"/>
        <end position="826"/>
    </location>
</feature>
<evidence type="ECO:0000259" key="3">
    <source>
        <dbReference type="Pfam" id="PF03914"/>
    </source>
</evidence>
<feature type="compositionally biased region" description="Acidic residues" evidence="2">
    <location>
        <begin position="834"/>
        <end position="889"/>
    </location>
</feature>
<dbReference type="Proteomes" id="UP000001396">
    <property type="component" value="Unassembled WGS sequence"/>
</dbReference>
<dbReference type="FunCoup" id="D3AVN8">
    <property type="interactions" value="348"/>
</dbReference>
<dbReference type="InParanoid" id="D3AVN8"/>
<protein>
    <submittedName>
        <fullName evidence="4">CAATT-binding protein</fullName>
    </submittedName>
</protein>
<feature type="compositionally biased region" description="Basic and acidic residues" evidence="2">
    <location>
        <begin position="908"/>
        <end position="927"/>
    </location>
</feature>